<keyword evidence="5" id="KW-0408">Iron</keyword>
<evidence type="ECO:0000256" key="1">
    <source>
        <dbReference type="ARBA" id="ARBA00022448"/>
    </source>
</evidence>
<keyword evidence="4" id="KW-0249">Electron transport</keyword>
<sequence length="386" mass="41482">MKNKKFSFFLVAIIGISTILLVTNIPLVGAQAADLVAPTVTGAMAVDGGDDEDFWAEATSQTFSLTATPGADAVPQAQRSVTVKAVITDTNIRFYYEWVDPTESNGASGHEDRLATMILMEGDNDMDAPCMNASTNGATTSGTADQWHWKAARTDSGGAKHVLVTRRGVAYNTGGSAATYNALPIEGNSAIYYEENSSSSGWDLSDMGGVIGDTVYYDDAETGSDRWAVEGVGMTKLVVKSHDFSFAENEFLDTTSRKRSGDSEYTGFGVLPSSLSSEERYFVQAKGDHDGSGWSLEIQRDLAVSNSAVDKALAAGDTIKIAIAIYDGEYDHDHEFKYITSAWKTVKLQAASSDDVIPGYSIILLGLVAFATIGIIYAFMRKKNKF</sequence>
<dbReference type="GO" id="GO:0020037">
    <property type="term" value="F:heme binding"/>
    <property type="evidence" value="ECO:0007669"/>
    <property type="project" value="InterPro"/>
</dbReference>
<accession>A0A0F9MC08</accession>
<reference evidence="8" key="1">
    <citation type="journal article" date="2015" name="Nature">
        <title>Complex archaea that bridge the gap between prokaryotes and eukaryotes.</title>
        <authorList>
            <person name="Spang A."/>
            <person name="Saw J.H."/>
            <person name="Jorgensen S.L."/>
            <person name="Zaremba-Niedzwiedzka K."/>
            <person name="Martijn J."/>
            <person name="Lind A.E."/>
            <person name="van Eijk R."/>
            <person name="Schleper C."/>
            <person name="Guy L."/>
            <person name="Ettema T.J."/>
        </authorList>
    </citation>
    <scope>NUCLEOTIDE SEQUENCE</scope>
</reference>
<keyword evidence="2" id="KW-0349">Heme</keyword>
<proteinExistence type="predicted"/>
<feature type="transmembrane region" description="Helical" evidence="6">
    <location>
        <begin position="357"/>
        <end position="380"/>
    </location>
</feature>
<gene>
    <name evidence="8" type="ORF">LCGC14_1402860</name>
</gene>
<keyword evidence="1" id="KW-0813">Transport</keyword>
<evidence type="ECO:0000256" key="5">
    <source>
        <dbReference type="ARBA" id="ARBA00023004"/>
    </source>
</evidence>
<organism evidence="8">
    <name type="scientific">marine sediment metagenome</name>
    <dbReference type="NCBI Taxonomy" id="412755"/>
    <lineage>
        <taxon>unclassified sequences</taxon>
        <taxon>metagenomes</taxon>
        <taxon>ecological metagenomes</taxon>
    </lineage>
</organism>
<evidence type="ECO:0000256" key="3">
    <source>
        <dbReference type="ARBA" id="ARBA00022723"/>
    </source>
</evidence>
<evidence type="ECO:0000259" key="7">
    <source>
        <dbReference type="Pfam" id="PF09459"/>
    </source>
</evidence>
<dbReference type="Pfam" id="PF09459">
    <property type="entry name" value="EB_dh"/>
    <property type="match status" value="1"/>
</dbReference>
<keyword evidence="6" id="KW-1133">Transmembrane helix</keyword>
<evidence type="ECO:0000313" key="8">
    <source>
        <dbReference type="EMBL" id="KKM74190.1"/>
    </source>
</evidence>
<comment type="caution">
    <text evidence="8">The sequence shown here is derived from an EMBL/GenBank/DDBJ whole genome shotgun (WGS) entry which is preliminary data.</text>
</comment>
<dbReference type="InterPro" id="IPR019020">
    <property type="entry name" value="Cyt-c552/DMSO_Rdtase_haem-bd"/>
</dbReference>
<dbReference type="GO" id="GO:0046872">
    <property type="term" value="F:metal ion binding"/>
    <property type="evidence" value="ECO:0007669"/>
    <property type="project" value="UniProtKB-KW"/>
</dbReference>
<keyword evidence="6" id="KW-0812">Transmembrane</keyword>
<keyword evidence="6" id="KW-0472">Membrane</keyword>
<name>A0A0F9MC08_9ZZZZ</name>
<protein>
    <recommendedName>
        <fullName evidence="7">Cytochrome c-552/DMSO reductase-like haem-binding domain-containing protein</fullName>
    </recommendedName>
</protein>
<evidence type="ECO:0000256" key="4">
    <source>
        <dbReference type="ARBA" id="ARBA00022982"/>
    </source>
</evidence>
<evidence type="ECO:0000256" key="2">
    <source>
        <dbReference type="ARBA" id="ARBA00022617"/>
    </source>
</evidence>
<feature type="domain" description="Cytochrome c-552/DMSO reductase-like haem-binding" evidence="7">
    <location>
        <begin position="52"/>
        <end position="332"/>
    </location>
</feature>
<dbReference type="AlphaFoldDB" id="A0A0F9MC08"/>
<dbReference type="Gene3D" id="2.60.40.1190">
    <property type="match status" value="1"/>
</dbReference>
<keyword evidence="3" id="KW-0479">Metal-binding</keyword>
<evidence type="ECO:0000256" key="6">
    <source>
        <dbReference type="SAM" id="Phobius"/>
    </source>
</evidence>
<dbReference type="EMBL" id="LAZR01009180">
    <property type="protein sequence ID" value="KKM74190.1"/>
    <property type="molecule type" value="Genomic_DNA"/>
</dbReference>